<gene>
    <name evidence="2" type="ORF">CRG98_040441</name>
</gene>
<sequence length="112" mass="12163">RLAAKAEVRIDGDEAKVGATEQQAAVAAAAAAFEPSDDQEQHRGTDRRTLEQGNKQSGRKMEVDLVKAGRLGTSHYPVLGREPVDQGERIARDRGHAHHPPSHHGLQPTNFT</sequence>
<accession>A0A2I0I5T9</accession>
<organism evidence="2 3">
    <name type="scientific">Punica granatum</name>
    <name type="common">Pomegranate</name>
    <dbReference type="NCBI Taxonomy" id="22663"/>
    <lineage>
        <taxon>Eukaryota</taxon>
        <taxon>Viridiplantae</taxon>
        <taxon>Streptophyta</taxon>
        <taxon>Embryophyta</taxon>
        <taxon>Tracheophyta</taxon>
        <taxon>Spermatophyta</taxon>
        <taxon>Magnoliopsida</taxon>
        <taxon>eudicotyledons</taxon>
        <taxon>Gunneridae</taxon>
        <taxon>Pentapetalae</taxon>
        <taxon>rosids</taxon>
        <taxon>malvids</taxon>
        <taxon>Myrtales</taxon>
        <taxon>Lythraceae</taxon>
        <taxon>Punica</taxon>
    </lineage>
</organism>
<proteinExistence type="predicted"/>
<feature type="region of interest" description="Disordered" evidence="1">
    <location>
        <begin position="74"/>
        <end position="112"/>
    </location>
</feature>
<evidence type="ECO:0000313" key="3">
    <source>
        <dbReference type="Proteomes" id="UP000233551"/>
    </source>
</evidence>
<dbReference type="Proteomes" id="UP000233551">
    <property type="component" value="Unassembled WGS sequence"/>
</dbReference>
<keyword evidence="3" id="KW-1185">Reference proteome</keyword>
<reference evidence="2 3" key="1">
    <citation type="submission" date="2017-11" db="EMBL/GenBank/DDBJ databases">
        <title>De-novo sequencing of pomegranate (Punica granatum L.) genome.</title>
        <authorList>
            <person name="Akparov Z."/>
            <person name="Amiraslanov A."/>
            <person name="Hajiyeva S."/>
            <person name="Abbasov M."/>
            <person name="Kaur K."/>
            <person name="Hamwieh A."/>
            <person name="Solovyev V."/>
            <person name="Salamov A."/>
            <person name="Braich B."/>
            <person name="Kosarev P."/>
            <person name="Mahmoud A."/>
            <person name="Hajiyev E."/>
            <person name="Babayeva S."/>
            <person name="Izzatullayeva V."/>
            <person name="Mammadov A."/>
            <person name="Mammadov A."/>
            <person name="Sharifova S."/>
            <person name="Ojaghi J."/>
            <person name="Eynullazada K."/>
            <person name="Bayramov B."/>
            <person name="Abdulazimova A."/>
            <person name="Shahmuradov I."/>
        </authorList>
    </citation>
    <scope>NUCLEOTIDE SEQUENCE [LARGE SCALE GENOMIC DNA]</scope>
    <source>
        <strain evidence="3">cv. AG2017</strain>
        <tissue evidence="2">Leaf</tissue>
    </source>
</reference>
<evidence type="ECO:0000256" key="1">
    <source>
        <dbReference type="SAM" id="MobiDB-lite"/>
    </source>
</evidence>
<name>A0A2I0I5T9_PUNGR</name>
<feature type="non-terminal residue" evidence="2">
    <location>
        <position position="1"/>
    </location>
</feature>
<feature type="compositionally biased region" description="Basic and acidic residues" evidence="1">
    <location>
        <begin position="39"/>
        <end position="50"/>
    </location>
</feature>
<feature type="compositionally biased region" description="Basic and acidic residues" evidence="1">
    <location>
        <begin position="82"/>
        <end position="94"/>
    </location>
</feature>
<comment type="caution">
    <text evidence="2">The sequence shown here is derived from an EMBL/GenBank/DDBJ whole genome shotgun (WGS) entry which is preliminary data.</text>
</comment>
<evidence type="ECO:0000313" key="2">
    <source>
        <dbReference type="EMBL" id="PKI39173.1"/>
    </source>
</evidence>
<dbReference type="AlphaFoldDB" id="A0A2I0I5T9"/>
<feature type="region of interest" description="Disordered" evidence="1">
    <location>
        <begin position="27"/>
        <end position="61"/>
    </location>
</feature>
<protein>
    <submittedName>
        <fullName evidence="2">Uncharacterized protein</fullName>
    </submittedName>
</protein>
<dbReference type="EMBL" id="PGOL01003869">
    <property type="protein sequence ID" value="PKI39173.1"/>
    <property type="molecule type" value="Genomic_DNA"/>
</dbReference>